<comment type="caution">
    <text evidence="1">The sequence shown here is derived from an EMBL/GenBank/DDBJ whole genome shotgun (WGS) entry which is preliminary data.</text>
</comment>
<dbReference type="EMBL" id="JAESVA010000010">
    <property type="protein sequence ID" value="MCB8883004.1"/>
    <property type="molecule type" value="Genomic_DNA"/>
</dbReference>
<name>A0A964E5X5_9PROT</name>
<evidence type="ECO:0000313" key="2">
    <source>
        <dbReference type="Proteomes" id="UP000721844"/>
    </source>
</evidence>
<dbReference type="AlphaFoldDB" id="A0A964E5X5"/>
<evidence type="ECO:0000313" key="1">
    <source>
        <dbReference type="EMBL" id="MCB8883004.1"/>
    </source>
</evidence>
<dbReference type="RefSeq" id="WP_227309661.1">
    <property type="nucleotide sequence ID" value="NZ_JAESVA010000010.1"/>
</dbReference>
<protein>
    <recommendedName>
        <fullName evidence="3">Nuclear transport factor 2 family protein</fullName>
    </recommendedName>
</protein>
<reference evidence="1 2" key="1">
    <citation type="journal article" date="2021" name="Microorganisms">
        <title>Acidisoma silvae sp. nov. and Acidisomacellulosilytica sp. nov., Two Acidophilic Bacteria Isolated from Decaying Wood, Hydrolyzing Cellulose and Producing Poly-3-hydroxybutyrate.</title>
        <authorList>
            <person name="Mieszkin S."/>
            <person name="Pouder E."/>
            <person name="Uroz S."/>
            <person name="Simon-Colin C."/>
            <person name="Alain K."/>
        </authorList>
    </citation>
    <scope>NUCLEOTIDE SEQUENCE [LARGE SCALE GENOMIC DNA]</scope>
    <source>
        <strain evidence="1 2">HW T5.17</strain>
    </source>
</reference>
<keyword evidence="2" id="KW-1185">Reference proteome</keyword>
<evidence type="ECO:0008006" key="3">
    <source>
        <dbReference type="Google" id="ProtNLM"/>
    </source>
</evidence>
<dbReference type="InterPro" id="IPR032710">
    <property type="entry name" value="NTF2-like_dom_sf"/>
</dbReference>
<dbReference type="Gene3D" id="3.10.450.50">
    <property type="match status" value="1"/>
</dbReference>
<dbReference type="Proteomes" id="UP000721844">
    <property type="component" value="Unassembled WGS sequence"/>
</dbReference>
<gene>
    <name evidence="1" type="ORF">ACELLULO517_22340</name>
</gene>
<accession>A0A964E5X5</accession>
<organism evidence="1 2">
    <name type="scientific">Acidisoma cellulosilyticum</name>
    <dbReference type="NCBI Taxonomy" id="2802395"/>
    <lineage>
        <taxon>Bacteria</taxon>
        <taxon>Pseudomonadati</taxon>
        <taxon>Pseudomonadota</taxon>
        <taxon>Alphaproteobacteria</taxon>
        <taxon>Acetobacterales</taxon>
        <taxon>Acidocellaceae</taxon>
        <taxon>Acidisoma</taxon>
    </lineage>
</organism>
<dbReference type="SUPFAM" id="SSF54427">
    <property type="entry name" value="NTF2-like"/>
    <property type="match status" value="1"/>
</dbReference>
<proteinExistence type="predicted"/>
<sequence length="127" mass="13863">MPDAQRSEQLIAELPPPIAAFVRAANLGDLHALLATFVDDALVNDQLQDYWGKEAISAWAAGDVIGERLTLAVVKAVEHYGHCIVTAHIDGLFDKRGLPDPLVHVFYFSSFGSKIVKLIILRNQSGI</sequence>